<proteinExistence type="predicted"/>
<protein>
    <submittedName>
        <fullName evidence="2">Uncharacterized protein</fullName>
    </submittedName>
</protein>
<name>A0A507CEH3_9FUNG</name>
<dbReference type="OrthoDB" id="250548at2759"/>
<evidence type="ECO:0000313" key="2">
    <source>
        <dbReference type="EMBL" id="TPX37758.1"/>
    </source>
</evidence>
<dbReference type="AlphaFoldDB" id="A0A507CEH3"/>
<accession>A0A507CEH3</accession>
<evidence type="ECO:0000313" key="3">
    <source>
        <dbReference type="Proteomes" id="UP000319731"/>
    </source>
</evidence>
<feature type="region of interest" description="Disordered" evidence="1">
    <location>
        <begin position="157"/>
        <end position="211"/>
    </location>
</feature>
<feature type="compositionally biased region" description="Acidic residues" evidence="1">
    <location>
        <begin position="202"/>
        <end position="211"/>
    </location>
</feature>
<organism evidence="2 3">
    <name type="scientific">Synchytrium microbalum</name>
    <dbReference type="NCBI Taxonomy" id="1806994"/>
    <lineage>
        <taxon>Eukaryota</taxon>
        <taxon>Fungi</taxon>
        <taxon>Fungi incertae sedis</taxon>
        <taxon>Chytridiomycota</taxon>
        <taxon>Chytridiomycota incertae sedis</taxon>
        <taxon>Chytridiomycetes</taxon>
        <taxon>Synchytriales</taxon>
        <taxon>Synchytriaceae</taxon>
        <taxon>Synchytrium</taxon>
    </lineage>
</organism>
<feature type="compositionally biased region" description="Acidic residues" evidence="1">
    <location>
        <begin position="163"/>
        <end position="190"/>
    </location>
</feature>
<gene>
    <name evidence="2" type="ORF">SmJEL517_g00669</name>
</gene>
<dbReference type="InterPro" id="IPR019351">
    <property type="entry name" value="DUF2039"/>
</dbReference>
<dbReference type="Proteomes" id="UP000319731">
    <property type="component" value="Unassembled WGS sequence"/>
</dbReference>
<feature type="region of interest" description="Disordered" evidence="1">
    <location>
        <begin position="1"/>
        <end position="28"/>
    </location>
</feature>
<evidence type="ECO:0000256" key="1">
    <source>
        <dbReference type="SAM" id="MobiDB-lite"/>
    </source>
</evidence>
<sequence length="211" mass="24207">MVDTGRVSTGNEKRSNRPQKYKNSYAYKNKSTKSQDIEKLPIKGLCRHCKDIIEWRRRYNKYKPLTQPKTCLQCRNKAITDAYHVICNKCANEAGVCAKCRLSETVLPATVKLPEELLSEQQSLEALLASMSERHRRSYLRKMDKGDTEGAEKIVAKAQATNADDEDDFDLEDDLEDEEDEDEDDDEEAESVSKHVKHLQLADEDVDEPEH</sequence>
<dbReference type="RefSeq" id="XP_031027669.1">
    <property type="nucleotide sequence ID" value="XM_031166598.1"/>
</dbReference>
<reference evidence="2 3" key="1">
    <citation type="journal article" date="2019" name="Sci. Rep.">
        <title>Comparative genomics of chytrid fungi reveal insights into the obligate biotrophic and pathogenic lifestyle of Synchytrium endobioticum.</title>
        <authorList>
            <person name="van de Vossenberg B.T.L.H."/>
            <person name="Warris S."/>
            <person name="Nguyen H.D.T."/>
            <person name="van Gent-Pelzer M.P.E."/>
            <person name="Joly D.L."/>
            <person name="van de Geest H.C."/>
            <person name="Bonants P.J.M."/>
            <person name="Smith D.S."/>
            <person name="Levesque C.A."/>
            <person name="van der Lee T.A.J."/>
        </authorList>
    </citation>
    <scope>NUCLEOTIDE SEQUENCE [LARGE SCALE GENOMIC DNA]</scope>
    <source>
        <strain evidence="2 3">JEL517</strain>
    </source>
</reference>
<dbReference type="PANTHER" id="PTHR22876:SF5">
    <property type="entry name" value="CHROMOSOME 9 OPEN READING FRAME 85"/>
    <property type="match status" value="1"/>
</dbReference>
<comment type="caution">
    <text evidence="2">The sequence shown here is derived from an EMBL/GenBank/DDBJ whole genome shotgun (WGS) entry which is preliminary data.</text>
</comment>
<dbReference type="Pfam" id="PF10217">
    <property type="entry name" value="DUF2039"/>
    <property type="match status" value="1"/>
</dbReference>
<dbReference type="GeneID" id="42001895"/>
<dbReference type="EMBL" id="QEAO01000002">
    <property type="protein sequence ID" value="TPX37758.1"/>
    <property type="molecule type" value="Genomic_DNA"/>
</dbReference>
<dbReference type="PANTHER" id="PTHR22876">
    <property type="entry name" value="ZGC:101016"/>
    <property type="match status" value="1"/>
</dbReference>
<feature type="compositionally biased region" description="Polar residues" evidence="1">
    <location>
        <begin position="1"/>
        <end position="10"/>
    </location>
</feature>
<keyword evidence="3" id="KW-1185">Reference proteome</keyword>